<dbReference type="PROSITE" id="PS50995">
    <property type="entry name" value="HTH_MARR_2"/>
    <property type="match status" value="1"/>
</dbReference>
<gene>
    <name evidence="2" type="ORF">ACFOWM_09405</name>
</gene>
<protein>
    <submittedName>
        <fullName evidence="2">MarR family winged helix-turn-helix transcriptional regulator</fullName>
    </submittedName>
</protein>
<dbReference type="PRINTS" id="PR00598">
    <property type="entry name" value="HTHMARR"/>
</dbReference>
<sequence>MSLEKDINQTKFRNEHQKMMINLIYTTNWMTEKLKAVFDKEDITSQQFNILRILRGAGAPISTAQIRERMLDKMSDTSRIVDRLVTKGLVKKNVCTLDKRKVDVNITAKGKKLLEKIDVYEVKMDEVTSSISEAEAKTINKLLDKLRQ</sequence>
<reference evidence="3" key="1">
    <citation type="journal article" date="2019" name="Int. J. Syst. Evol. Microbiol.">
        <title>The Global Catalogue of Microorganisms (GCM) 10K type strain sequencing project: providing services to taxonomists for standard genome sequencing and annotation.</title>
        <authorList>
            <consortium name="The Broad Institute Genomics Platform"/>
            <consortium name="The Broad Institute Genome Sequencing Center for Infectious Disease"/>
            <person name="Wu L."/>
            <person name="Ma J."/>
        </authorList>
    </citation>
    <scope>NUCLEOTIDE SEQUENCE [LARGE SCALE GENOMIC DNA]</scope>
    <source>
        <strain evidence="3">CECT 8289</strain>
    </source>
</reference>
<dbReference type="InterPro" id="IPR039422">
    <property type="entry name" value="MarR/SlyA-like"/>
</dbReference>
<name>A0ABV8QSM2_9BACT</name>
<accession>A0ABV8QSM2</accession>
<evidence type="ECO:0000313" key="2">
    <source>
        <dbReference type="EMBL" id="MFC4263094.1"/>
    </source>
</evidence>
<evidence type="ECO:0000313" key="3">
    <source>
        <dbReference type="Proteomes" id="UP001595907"/>
    </source>
</evidence>
<dbReference type="InterPro" id="IPR000835">
    <property type="entry name" value="HTH_MarR-typ"/>
</dbReference>
<dbReference type="PANTHER" id="PTHR33164:SF43">
    <property type="entry name" value="HTH-TYPE TRANSCRIPTIONAL REPRESSOR YETL"/>
    <property type="match status" value="1"/>
</dbReference>
<dbReference type="InterPro" id="IPR036390">
    <property type="entry name" value="WH_DNA-bd_sf"/>
</dbReference>
<dbReference type="RefSeq" id="WP_379709199.1">
    <property type="nucleotide sequence ID" value="NZ_JBHSCZ010000002.1"/>
</dbReference>
<feature type="domain" description="HTH marR-type" evidence="1">
    <location>
        <begin position="16"/>
        <end position="148"/>
    </location>
</feature>
<dbReference type="Pfam" id="PF12802">
    <property type="entry name" value="MarR_2"/>
    <property type="match status" value="1"/>
</dbReference>
<dbReference type="SMART" id="SM00347">
    <property type="entry name" value="HTH_MARR"/>
    <property type="match status" value="1"/>
</dbReference>
<dbReference type="InterPro" id="IPR036388">
    <property type="entry name" value="WH-like_DNA-bd_sf"/>
</dbReference>
<evidence type="ECO:0000259" key="1">
    <source>
        <dbReference type="PROSITE" id="PS50995"/>
    </source>
</evidence>
<dbReference type="SUPFAM" id="SSF46785">
    <property type="entry name" value="Winged helix' DNA-binding domain"/>
    <property type="match status" value="1"/>
</dbReference>
<organism evidence="2 3">
    <name type="scientific">Ferruginibacter yonginensis</name>
    <dbReference type="NCBI Taxonomy" id="1310416"/>
    <lineage>
        <taxon>Bacteria</taxon>
        <taxon>Pseudomonadati</taxon>
        <taxon>Bacteroidota</taxon>
        <taxon>Chitinophagia</taxon>
        <taxon>Chitinophagales</taxon>
        <taxon>Chitinophagaceae</taxon>
        <taxon>Ferruginibacter</taxon>
    </lineage>
</organism>
<proteinExistence type="predicted"/>
<dbReference type="Proteomes" id="UP001595907">
    <property type="component" value="Unassembled WGS sequence"/>
</dbReference>
<keyword evidence="3" id="KW-1185">Reference proteome</keyword>
<dbReference type="Gene3D" id="1.10.10.10">
    <property type="entry name" value="Winged helix-like DNA-binding domain superfamily/Winged helix DNA-binding domain"/>
    <property type="match status" value="1"/>
</dbReference>
<comment type="caution">
    <text evidence="2">The sequence shown here is derived from an EMBL/GenBank/DDBJ whole genome shotgun (WGS) entry which is preliminary data.</text>
</comment>
<dbReference type="EMBL" id="JBHSCZ010000002">
    <property type="protein sequence ID" value="MFC4263094.1"/>
    <property type="molecule type" value="Genomic_DNA"/>
</dbReference>
<dbReference type="PANTHER" id="PTHR33164">
    <property type="entry name" value="TRANSCRIPTIONAL REGULATOR, MARR FAMILY"/>
    <property type="match status" value="1"/>
</dbReference>